<evidence type="ECO:0000313" key="1">
    <source>
        <dbReference type="EMBL" id="MBV4358599.1"/>
    </source>
</evidence>
<name>A0A9E2SBT1_9BACT</name>
<dbReference type="Proteomes" id="UP000812270">
    <property type="component" value="Unassembled WGS sequence"/>
</dbReference>
<keyword evidence="2" id="KW-1185">Reference proteome</keyword>
<comment type="caution">
    <text evidence="1">The sequence shown here is derived from an EMBL/GenBank/DDBJ whole genome shotgun (WGS) entry which is preliminary data.</text>
</comment>
<proteinExistence type="predicted"/>
<dbReference type="RefSeq" id="WP_217792310.1">
    <property type="nucleotide sequence ID" value="NZ_JAHSPG010000012.1"/>
</dbReference>
<sequence>MSIKFPILFIAISFFAVKTNAQEDGGFMTGKYVNTALREVSGMAASRVHSNTFYVHNDSGDTSRFFAVNEKGELKGTYYFKGDEISFSGVNDCEDISIGSGPDKGKEYIYLADIGDNAARRSEVRIFRMEEPDADLGVEKTVGSQMFTLTYPDGAQDAETIMIDPTERLLYIVSKRQDSVIVYTAPLNLNDKKTYMLREVCKLYFDGKKKEKWIVSGSISRDGKQVMLKSMKKVYYWQRQGEESIYKTMQRTPLELSYTQHGQEEAICFSPDGKSYFITGEGEHAGIYQYDISTQELAKRIALLQRK</sequence>
<reference evidence="1" key="1">
    <citation type="submission" date="2021-06" db="EMBL/GenBank/DDBJ databases">
        <authorList>
            <person name="Huq M.A."/>
        </authorList>
    </citation>
    <scope>NUCLEOTIDE SEQUENCE</scope>
    <source>
        <strain evidence="1">MAH-26</strain>
    </source>
</reference>
<dbReference type="AlphaFoldDB" id="A0A9E2SBT1"/>
<evidence type="ECO:0000313" key="2">
    <source>
        <dbReference type="Proteomes" id="UP000812270"/>
    </source>
</evidence>
<evidence type="ECO:0008006" key="3">
    <source>
        <dbReference type="Google" id="ProtNLM"/>
    </source>
</evidence>
<accession>A0A9E2SBT1</accession>
<organism evidence="1 2">
    <name type="scientific">Pinibacter aurantiacus</name>
    <dbReference type="NCBI Taxonomy" id="2851599"/>
    <lineage>
        <taxon>Bacteria</taxon>
        <taxon>Pseudomonadati</taxon>
        <taxon>Bacteroidota</taxon>
        <taxon>Chitinophagia</taxon>
        <taxon>Chitinophagales</taxon>
        <taxon>Chitinophagaceae</taxon>
        <taxon>Pinibacter</taxon>
    </lineage>
</organism>
<dbReference type="EMBL" id="JAHSPG010000012">
    <property type="protein sequence ID" value="MBV4358599.1"/>
    <property type="molecule type" value="Genomic_DNA"/>
</dbReference>
<gene>
    <name evidence="1" type="ORF">KTO63_15650</name>
</gene>
<protein>
    <recommendedName>
        <fullName evidence="3">WD40 repeat domain-containing protein</fullName>
    </recommendedName>
</protein>